<feature type="transmembrane region" description="Helical" evidence="1">
    <location>
        <begin position="181"/>
        <end position="200"/>
    </location>
</feature>
<keyword evidence="1" id="KW-0812">Transmembrane</keyword>
<feature type="transmembrane region" description="Helical" evidence="1">
    <location>
        <begin position="45"/>
        <end position="63"/>
    </location>
</feature>
<organism evidence="3 4">
    <name type="scientific">Spectribacter hydrogenoxidans</name>
    <dbReference type="NCBI Taxonomy" id="3075608"/>
    <lineage>
        <taxon>Bacteria</taxon>
        <taxon>Pseudomonadati</taxon>
        <taxon>Pseudomonadota</taxon>
        <taxon>Gammaproteobacteria</taxon>
        <taxon>Salinisphaerales</taxon>
        <taxon>Salinisphaeraceae</taxon>
        <taxon>Spectribacter</taxon>
    </lineage>
</organism>
<keyword evidence="2" id="KW-0732">Signal</keyword>
<name>A0ABU3BWE1_9GAMM</name>
<accession>A0ABU3BWE1</accession>
<evidence type="ECO:0000313" key="3">
    <source>
        <dbReference type="EMBL" id="MDT0633609.1"/>
    </source>
</evidence>
<dbReference type="RefSeq" id="WP_311651319.1">
    <property type="nucleotide sequence ID" value="NZ_JAVRIB010000001.1"/>
</dbReference>
<proteinExistence type="predicted"/>
<gene>
    <name evidence="3" type="ORF">RM532_01420</name>
</gene>
<dbReference type="Proteomes" id="UP001251857">
    <property type="component" value="Unassembled WGS sequence"/>
</dbReference>
<feature type="transmembrane region" description="Helical" evidence="1">
    <location>
        <begin position="148"/>
        <end position="169"/>
    </location>
</feature>
<feature type="transmembrane region" description="Helical" evidence="1">
    <location>
        <begin position="118"/>
        <end position="136"/>
    </location>
</feature>
<protein>
    <submittedName>
        <fullName evidence="3">HupE/UreJ family protein</fullName>
    </submittedName>
</protein>
<feature type="chain" id="PRO_5045646613" evidence="2">
    <location>
        <begin position="22"/>
        <end position="201"/>
    </location>
</feature>
<keyword evidence="1" id="KW-1133">Transmembrane helix</keyword>
<feature type="transmembrane region" description="Helical" evidence="1">
    <location>
        <begin position="94"/>
        <end position="111"/>
    </location>
</feature>
<comment type="caution">
    <text evidence="3">The sequence shown here is derived from an EMBL/GenBank/DDBJ whole genome shotgun (WGS) entry which is preliminary data.</text>
</comment>
<dbReference type="Pfam" id="PF04955">
    <property type="entry name" value="HupE_UreJ"/>
    <property type="match status" value="1"/>
</dbReference>
<keyword evidence="4" id="KW-1185">Reference proteome</keyword>
<feature type="signal peptide" evidence="2">
    <location>
        <begin position="1"/>
        <end position="21"/>
    </location>
</feature>
<dbReference type="EMBL" id="JAVRIB010000001">
    <property type="protein sequence ID" value="MDT0633609.1"/>
    <property type="molecule type" value="Genomic_DNA"/>
</dbReference>
<evidence type="ECO:0000313" key="4">
    <source>
        <dbReference type="Proteomes" id="UP001251857"/>
    </source>
</evidence>
<reference evidence="3 4" key="1">
    <citation type="submission" date="2023-09" db="EMBL/GenBank/DDBJ databases">
        <authorList>
            <person name="Rey-Velasco X."/>
        </authorList>
    </citation>
    <scope>NUCLEOTIDE SEQUENCE [LARGE SCALE GENOMIC DNA]</scope>
    <source>
        <strain evidence="3 4">W335</strain>
    </source>
</reference>
<evidence type="ECO:0000256" key="2">
    <source>
        <dbReference type="SAM" id="SignalP"/>
    </source>
</evidence>
<dbReference type="InterPro" id="IPR007038">
    <property type="entry name" value="HupE_UreJ"/>
</dbReference>
<keyword evidence="1" id="KW-0472">Membrane</keyword>
<evidence type="ECO:0000256" key="1">
    <source>
        <dbReference type="SAM" id="Phobius"/>
    </source>
</evidence>
<sequence length="201" mass="19892">MSRIAAATLPALCLLASPAFAHHMESGQTPTGALAGLLSGLGHPLIGWDHALLLLAVGLLAAVTGAVRAMPAAFVLTVTVGVAVQYTLPGLPVLPWLAPATVLAVAAGMLARPGTPPSLWIAVITVAGLIHGQAYAQAIVGAEPTPLAAYLLGLALVQTALTVALALLLRRVPGLVARAGGLLRAAGAGMLGLAAVLLATS</sequence>